<dbReference type="AlphaFoldDB" id="A0A0J8GWK1"/>
<gene>
    <name evidence="1" type="ORF">XM47_08245</name>
</gene>
<dbReference type="EMBL" id="LAZL01000010">
    <property type="protein sequence ID" value="KMT65674.1"/>
    <property type="molecule type" value="Genomic_DNA"/>
</dbReference>
<reference evidence="1 2" key="1">
    <citation type="submission" date="2015-04" db="EMBL/GenBank/DDBJ databases">
        <title>Draft Genome Sequence of the Novel Agar-Digesting Marine Bacterium Q1.</title>
        <authorList>
            <person name="Li Y."/>
            <person name="Li D."/>
            <person name="Chen G."/>
            <person name="Du Z."/>
        </authorList>
    </citation>
    <scope>NUCLEOTIDE SEQUENCE [LARGE SCALE GENOMIC DNA]</scope>
    <source>
        <strain evidence="1 2">Q1</strain>
    </source>
</reference>
<accession>A0A0J8GWK1</accession>
<name>A0A0J8GWK1_9ALTE</name>
<dbReference type="STRING" id="1513271.XM47_08245"/>
<proteinExistence type="predicted"/>
<comment type="caution">
    <text evidence="1">The sequence shown here is derived from an EMBL/GenBank/DDBJ whole genome shotgun (WGS) entry which is preliminary data.</text>
</comment>
<dbReference type="OrthoDB" id="7067468at2"/>
<sequence>MQNIIEALRQSLATAYKQAIDCDKFLDEIQEQGHGKYKAIFTTGFEAKSDRFLPYVEEVGKAFYELTENHKTDFSPEAIKPMVKQLEIIFATQAKFINEFNNADKMH</sequence>
<organism evidence="1 2">
    <name type="scientific">Catenovulum maritimum</name>
    <dbReference type="NCBI Taxonomy" id="1513271"/>
    <lineage>
        <taxon>Bacteria</taxon>
        <taxon>Pseudomonadati</taxon>
        <taxon>Pseudomonadota</taxon>
        <taxon>Gammaproteobacteria</taxon>
        <taxon>Alteromonadales</taxon>
        <taxon>Alteromonadaceae</taxon>
        <taxon>Catenovulum</taxon>
    </lineage>
</organism>
<evidence type="ECO:0008006" key="3">
    <source>
        <dbReference type="Google" id="ProtNLM"/>
    </source>
</evidence>
<evidence type="ECO:0000313" key="1">
    <source>
        <dbReference type="EMBL" id="KMT65674.1"/>
    </source>
</evidence>
<dbReference type="Proteomes" id="UP000037600">
    <property type="component" value="Unassembled WGS sequence"/>
</dbReference>
<dbReference type="RefSeq" id="WP_048691517.1">
    <property type="nucleotide sequence ID" value="NZ_KQ130487.1"/>
</dbReference>
<keyword evidence="2" id="KW-1185">Reference proteome</keyword>
<protein>
    <recommendedName>
        <fullName evidence="3">Prephenate dehydrogenase</fullName>
    </recommendedName>
</protein>
<evidence type="ECO:0000313" key="2">
    <source>
        <dbReference type="Proteomes" id="UP000037600"/>
    </source>
</evidence>